<dbReference type="KEGG" id="pfy:PFICI_00521"/>
<dbReference type="HOGENOM" id="CLU_2400382_0_0_1"/>
<feature type="transmembrane region" description="Helical" evidence="1">
    <location>
        <begin position="6"/>
        <end position="23"/>
    </location>
</feature>
<sequence length="93" mass="10782">MLFSFFWAIIMTAAALLIIPKYLDSRIEQDMVAIHGKTRELQTKLDNVQRQLDLLQVARLKVMEANLARLQKWFELLQRKSEEEESNGASSDS</sequence>
<dbReference type="AlphaFoldDB" id="W3XKV7"/>
<organism evidence="2 3">
    <name type="scientific">Pestalotiopsis fici (strain W106-1 / CGMCC3.15140)</name>
    <dbReference type="NCBI Taxonomy" id="1229662"/>
    <lineage>
        <taxon>Eukaryota</taxon>
        <taxon>Fungi</taxon>
        <taxon>Dikarya</taxon>
        <taxon>Ascomycota</taxon>
        <taxon>Pezizomycotina</taxon>
        <taxon>Sordariomycetes</taxon>
        <taxon>Xylariomycetidae</taxon>
        <taxon>Amphisphaeriales</taxon>
        <taxon>Sporocadaceae</taxon>
        <taxon>Pestalotiopsis</taxon>
    </lineage>
</organism>
<dbReference type="InParanoid" id="W3XKV7"/>
<dbReference type="GeneID" id="19265534"/>
<proteinExistence type="predicted"/>
<evidence type="ECO:0000256" key="1">
    <source>
        <dbReference type="SAM" id="Phobius"/>
    </source>
</evidence>
<accession>W3XKV7</accession>
<keyword evidence="1" id="KW-0472">Membrane</keyword>
<name>W3XKV7_PESFW</name>
<dbReference type="RefSeq" id="XP_007827293.1">
    <property type="nucleotide sequence ID" value="XM_007829102.1"/>
</dbReference>
<dbReference type="EMBL" id="KI912109">
    <property type="protein sequence ID" value="ETS86693.1"/>
    <property type="molecule type" value="Genomic_DNA"/>
</dbReference>
<keyword evidence="1" id="KW-1133">Transmembrane helix</keyword>
<evidence type="ECO:0000313" key="3">
    <source>
        <dbReference type="Proteomes" id="UP000030651"/>
    </source>
</evidence>
<evidence type="ECO:0000313" key="2">
    <source>
        <dbReference type="EMBL" id="ETS86693.1"/>
    </source>
</evidence>
<dbReference type="Proteomes" id="UP000030651">
    <property type="component" value="Unassembled WGS sequence"/>
</dbReference>
<keyword evidence="1" id="KW-0812">Transmembrane</keyword>
<protein>
    <submittedName>
        <fullName evidence="2">Uncharacterized protein</fullName>
    </submittedName>
</protein>
<reference evidence="3" key="1">
    <citation type="journal article" date="2015" name="BMC Genomics">
        <title>Genomic and transcriptomic analysis of the endophytic fungus Pestalotiopsis fici reveals its lifestyle and high potential for synthesis of natural products.</title>
        <authorList>
            <person name="Wang X."/>
            <person name="Zhang X."/>
            <person name="Liu L."/>
            <person name="Xiang M."/>
            <person name="Wang W."/>
            <person name="Sun X."/>
            <person name="Che Y."/>
            <person name="Guo L."/>
            <person name="Liu G."/>
            <person name="Guo L."/>
            <person name="Wang C."/>
            <person name="Yin W.B."/>
            <person name="Stadler M."/>
            <person name="Zhang X."/>
            <person name="Liu X."/>
        </authorList>
    </citation>
    <scope>NUCLEOTIDE SEQUENCE [LARGE SCALE GENOMIC DNA]</scope>
    <source>
        <strain evidence="3">W106-1 / CGMCC3.15140</strain>
    </source>
</reference>
<keyword evidence="3" id="KW-1185">Reference proteome</keyword>
<gene>
    <name evidence="2" type="ORF">PFICI_00521</name>
</gene>